<keyword evidence="4" id="KW-1185">Reference proteome</keyword>
<organism evidence="3 4">
    <name type="scientific">Coccomyxa subellipsoidea</name>
    <dbReference type="NCBI Taxonomy" id="248742"/>
    <lineage>
        <taxon>Eukaryota</taxon>
        <taxon>Viridiplantae</taxon>
        <taxon>Chlorophyta</taxon>
        <taxon>core chlorophytes</taxon>
        <taxon>Trebouxiophyceae</taxon>
        <taxon>Trebouxiophyceae incertae sedis</taxon>
        <taxon>Coccomyxaceae</taxon>
        <taxon>Coccomyxa</taxon>
    </lineage>
</organism>
<keyword evidence="2" id="KW-0812">Transmembrane</keyword>
<evidence type="ECO:0000313" key="3">
    <source>
        <dbReference type="EMBL" id="KAK9918133.1"/>
    </source>
</evidence>
<keyword evidence="2" id="KW-0472">Membrane</keyword>
<dbReference type="EMBL" id="JALJOT010000001">
    <property type="protein sequence ID" value="KAK9918133.1"/>
    <property type="molecule type" value="Genomic_DNA"/>
</dbReference>
<evidence type="ECO:0000256" key="2">
    <source>
        <dbReference type="SAM" id="Phobius"/>
    </source>
</evidence>
<dbReference type="Proteomes" id="UP001491310">
    <property type="component" value="Unassembled WGS sequence"/>
</dbReference>
<accession>A0ABR2Z1T2</accession>
<keyword evidence="2" id="KW-1133">Transmembrane helix</keyword>
<feature type="region of interest" description="Disordered" evidence="1">
    <location>
        <begin position="64"/>
        <end position="86"/>
    </location>
</feature>
<evidence type="ECO:0000256" key="1">
    <source>
        <dbReference type="SAM" id="MobiDB-lite"/>
    </source>
</evidence>
<gene>
    <name evidence="3" type="ORF">WJX75_001501</name>
</gene>
<proteinExistence type="predicted"/>
<feature type="transmembrane region" description="Helical" evidence="2">
    <location>
        <begin position="111"/>
        <end position="130"/>
    </location>
</feature>
<name>A0ABR2Z1T2_9CHLO</name>
<protein>
    <submittedName>
        <fullName evidence="3">Uncharacterized protein</fullName>
    </submittedName>
</protein>
<comment type="caution">
    <text evidence="3">The sequence shown here is derived from an EMBL/GenBank/DDBJ whole genome shotgun (WGS) entry which is preliminary data.</text>
</comment>
<evidence type="ECO:0000313" key="4">
    <source>
        <dbReference type="Proteomes" id="UP001491310"/>
    </source>
</evidence>
<sequence length="134" mass="14246">MTMATATFFGTALPTQKLASRNAGRKSVITEAKSVSKNVQRGLNSEVRKAKKLLPWDQKLFDTAPQRTKKMDNARNVPRKGGFGGGGAYQKISKNIPSAAGTKPLANVDPLIYVGGLIGVFLALTVPTILSNSS</sequence>
<reference evidence="3 4" key="1">
    <citation type="journal article" date="2024" name="Nat. Commun.">
        <title>Phylogenomics reveals the evolutionary origins of lichenization in chlorophyte algae.</title>
        <authorList>
            <person name="Puginier C."/>
            <person name="Libourel C."/>
            <person name="Otte J."/>
            <person name="Skaloud P."/>
            <person name="Haon M."/>
            <person name="Grisel S."/>
            <person name="Petersen M."/>
            <person name="Berrin J.G."/>
            <person name="Delaux P.M."/>
            <person name="Dal Grande F."/>
            <person name="Keller J."/>
        </authorList>
    </citation>
    <scope>NUCLEOTIDE SEQUENCE [LARGE SCALE GENOMIC DNA]</scope>
    <source>
        <strain evidence="3 4">SAG 216-7</strain>
    </source>
</reference>